<reference evidence="1 2" key="2">
    <citation type="journal article" date="2013" name="Plant Cell Physiol.">
        <title>Rice Annotation Project Database (RAP-DB): an integrative and interactive database for rice genomics.</title>
        <authorList>
            <person name="Sakai H."/>
            <person name="Lee S.S."/>
            <person name="Tanaka T."/>
            <person name="Numa H."/>
            <person name="Kim J."/>
            <person name="Kawahara Y."/>
            <person name="Wakimoto H."/>
            <person name="Yang C.C."/>
            <person name="Iwamoto M."/>
            <person name="Abe T."/>
            <person name="Yamada Y."/>
            <person name="Muto A."/>
            <person name="Inokuchi H."/>
            <person name="Ikemura T."/>
            <person name="Matsumoto T."/>
            <person name="Sasaki T."/>
            <person name="Itoh T."/>
        </authorList>
    </citation>
    <scope>NUCLEOTIDE SEQUENCE [LARGE SCALE GENOMIC DNA]</scope>
    <source>
        <strain evidence="2">cv. Nipponbare</strain>
    </source>
</reference>
<sequence>IHHCLAFSGMVTALVIRENRMQTDSDRHLLEHMIYTSSQFCTKLSKL</sequence>
<evidence type="ECO:0000313" key="2">
    <source>
        <dbReference type="Proteomes" id="UP000059680"/>
    </source>
</evidence>
<dbReference type="Proteomes" id="UP000059680">
    <property type="component" value="Chromosome 1"/>
</dbReference>
<proteinExistence type="predicted"/>
<organism evidence="1 2">
    <name type="scientific">Oryza sativa subsp. japonica</name>
    <name type="common">Rice</name>
    <dbReference type="NCBI Taxonomy" id="39947"/>
    <lineage>
        <taxon>Eukaryota</taxon>
        <taxon>Viridiplantae</taxon>
        <taxon>Streptophyta</taxon>
        <taxon>Embryophyta</taxon>
        <taxon>Tracheophyta</taxon>
        <taxon>Spermatophyta</taxon>
        <taxon>Magnoliopsida</taxon>
        <taxon>Liliopsida</taxon>
        <taxon>Poales</taxon>
        <taxon>Poaceae</taxon>
        <taxon>BOP clade</taxon>
        <taxon>Oryzoideae</taxon>
        <taxon>Oryzeae</taxon>
        <taxon>Oryzinae</taxon>
        <taxon>Oryza</taxon>
        <taxon>Oryza sativa</taxon>
    </lineage>
</organism>
<dbReference type="PaxDb" id="39947-A0A0P0V0J9"/>
<evidence type="ECO:0000313" key="1">
    <source>
        <dbReference type="EMBL" id="BAS71404.1"/>
    </source>
</evidence>
<dbReference type="SMR" id="A0A0P0V0J9"/>
<dbReference type="AlphaFoldDB" id="A0A0P0V0J9"/>
<reference evidence="1 2" key="3">
    <citation type="journal article" date="2013" name="Rice">
        <title>Improvement of the Oryza sativa Nipponbare reference genome using next generation sequence and optical map data.</title>
        <authorList>
            <person name="Kawahara Y."/>
            <person name="de la Bastide M."/>
            <person name="Hamilton J.P."/>
            <person name="Kanamori H."/>
            <person name="McCombie W.R."/>
            <person name="Ouyang S."/>
            <person name="Schwartz D.C."/>
            <person name="Tanaka T."/>
            <person name="Wu J."/>
            <person name="Zhou S."/>
            <person name="Childs K.L."/>
            <person name="Davidson R.M."/>
            <person name="Lin H."/>
            <person name="Quesada-Ocampo L."/>
            <person name="Vaillancourt B."/>
            <person name="Sakai H."/>
            <person name="Lee S.S."/>
            <person name="Kim J."/>
            <person name="Numa H."/>
            <person name="Itoh T."/>
            <person name="Buell C.R."/>
            <person name="Matsumoto T."/>
        </authorList>
    </citation>
    <scope>NUCLEOTIDE SEQUENCE [LARGE SCALE GENOMIC DNA]</scope>
    <source>
        <strain evidence="2">cv. Nipponbare</strain>
    </source>
</reference>
<protein>
    <submittedName>
        <fullName evidence="1">Os01g0258100 protein</fullName>
    </submittedName>
</protein>
<keyword evidence="2" id="KW-1185">Reference proteome</keyword>
<dbReference type="InParanoid" id="A0A0P0V0J9"/>
<dbReference type="Gramene" id="Os01t0258100-02">
    <property type="protein sequence ID" value="Os01t0258100-02"/>
    <property type="gene ID" value="Os01g0258100"/>
</dbReference>
<accession>A0A0P0V0J9</accession>
<reference evidence="2" key="1">
    <citation type="journal article" date="2005" name="Nature">
        <title>The map-based sequence of the rice genome.</title>
        <authorList>
            <consortium name="International rice genome sequencing project (IRGSP)"/>
            <person name="Matsumoto T."/>
            <person name="Wu J."/>
            <person name="Kanamori H."/>
            <person name="Katayose Y."/>
            <person name="Fujisawa M."/>
            <person name="Namiki N."/>
            <person name="Mizuno H."/>
            <person name="Yamamoto K."/>
            <person name="Antonio B.A."/>
            <person name="Baba T."/>
            <person name="Sakata K."/>
            <person name="Nagamura Y."/>
            <person name="Aoki H."/>
            <person name="Arikawa K."/>
            <person name="Arita K."/>
            <person name="Bito T."/>
            <person name="Chiden Y."/>
            <person name="Fujitsuka N."/>
            <person name="Fukunaka R."/>
            <person name="Hamada M."/>
            <person name="Harada C."/>
            <person name="Hayashi A."/>
            <person name="Hijishita S."/>
            <person name="Honda M."/>
            <person name="Hosokawa S."/>
            <person name="Ichikawa Y."/>
            <person name="Idonuma A."/>
            <person name="Iijima M."/>
            <person name="Ikeda M."/>
            <person name="Ikeno M."/>
            <person name="Ito K."/>
            <person name="Ito S."/>
            <person name="Ito T."/>
            <person name="Ito Y."/>
            <person name="Ito Y."/>
            <person name="Iwabuchi A."/>
            <person name="Kamiya K."/>
            <person name="Karasawa W."/>
            <person name="Kurita K."/>
            <person name="Katagiri S."/>
            <person name="Kikuta A."/>
            <person name="Kobayashi H."/>
            <person name="Kobayashi N."/>
            <person name="Machita K."/>
            <person name="Maehara T."/>
            <person name="Masukawa M."/>
            <person name="Mizubayashi T."/>
            <person name="Mukai Y."/>
            <person name="Nagasaki H."/>
            <person name="Nagata Y."/>
            <person name="Naito S."/>
            <person name="Nakashima M."/>
            <person name="Nakama Y."/>
            <person name="Nakamichi Y."/>
            <person name="Nakamura M."/>
            <person name="Meguro A."/>
            <person name="Negishi M."/>
            <person name="Ohta I."/>
            <person name="Ohta T."/>
            <person name="Okamoto M."/>
            <person name="Ono N."/>
            <person name="Saji S."/>
            <person name="Sakaguchi M."/>
            <person name="Sakai K."/>
            <person name="Shibata M."/>
            <person name="Shimokawa T."/>
            <person name="Song J."/>
            <person name="Takazaki Y."/>
            <person name="Terasawa K."/>
            <person name="Tsugane M."/>
            <person name="Tsuji K."/>
            <person name="Ueda S."/>
            <person name="Waki K."/>
            <person name="Yamagata H."/>
            <person name="Yamamoto M."/>
            <person name="Yamamoto S."/>
            <person name="Yamane H."/>
            <person name="Yoshiki S."/>
            <person name="Yoshihara R."/>
            <person name="Yukawa K."/>
            <person name="Zhong H."/>
            <person name="Yano M."/>
            <person name="Yuan Q."/>
            <person name="Ouyang S."/>
            <person name="Liu J."/>
            <person name="Jones K.M."/>
            <person name="Gansberger K."/>
            <person name="Moffat K."/>
            <person name="Hill J."/>
            <person name="Bera J."/>
            <person name="Fadrosh D."/>
            <person name="Jin S."/>
            <person name="Johri S."/>
            <person name="Kim M."/>
            <person name="Overton L."/>
            <person name="Reardon M."/>
            <person name="Tsitrin T."/>
            <person name="Vuong H."/>
            <person name="Weaver B."/>
            <person name="Ciecko A."/>
            <person name="Tallon L."/>
            <person name="Jackson J."/>
            <person name="Pai G."/>
            <person name="Aken S.V."/>
            <person name="Utterback T."/>
            <person name="Reidmuller S."/>
            <person name="Feldblyum T."/>
            <person name="Hsiao J."/>
            <person name="Zismann V."/>
            <person name="Iobst S."/>
            <person name="de Vazeille A.R."/>
            <person name="Buell C.R."/>
            <person name="Ying K."/>
            <person name="Li Y."/>
            <person name="Lu T."/>
            <person name="Huang Y."/>
            <person name="Zhao Q."/>
            <person name="Feng Q."/>
            <person name="Zhang L."/>
            <person name="Zhu J."/>
            <person name="Weng Q."/>
            <person name="Mu J."/>
            <person name="Lu Y."/>
            <person name="Fan D."/>
            <person name="Liu Y."/>
            <person name="Guan J."/>
            <person name="Zhang Y."/>
            <person name="Yu S."/>
            <person name="Liu X."/>
            <person name="Zhang Y."/>
            <person name="Hong G."/>
            <person name="Han B."/>
            <person name="Choisne N."/>
            <person name="Demange N."/>
            <person name="Orjeda G."/>
            <person name="Samain S."/>
            <person name="Cattolico L."/>
            <person name="Pelletier E."/>
            <person name="Couloux A."/>
            <person name="Segurens B."/>
            <person name="Wincker P."/>
            <person name="D'Hont A."/>
            <person name="Scarpelli C."/>
            <person name="Weissenbach J."/>
            <person name="Salanoubat M."/>
            <person name="Quetier F."/>
            <person name="Yu Y."/>
            <person name="Kim H.R."/>
            <person name="Rambo T."/>
            <person name="Currie J."/>
            <person name="Collura K."/>
            <person name="Luo M."/>
            <person name="Yang T."/>
            <person name="Ammiraju J.S.S."/>
            <person name="Engler F."/>
            <person name="Soderlund C."/>
            <person name="Wing R.A."/>
            <person name="Palmer L.E."/>
            <person name="de la Bastide M."/>
            <person name="Spiegel L."/>
            <person name="Nascimento L."/>
            <person name="Zutavern T."/>
            <person name="O'Shaughnessy A."/>
            <person name="Dike S."/>
            <person name="Dedhia N."/>
            <person name="Preston R."/>
            <person name="Balija V."/>
            <person name="McCombie W.R."/>
            <person name="Chow T."/>
            <person name="Chen H."/>
            <person name="Chung M."/>
            <person name="Chen C."/>
            <person name="Shaw J."/>
            <person name="Wu H."/>
            <person name="Hsiao K."/>
            <person name="Chao Y."/>
            <person name="Chu M."/>
            <person name="Cheng C."/>
            <person name="Hour A."/>
            <person name="Lee P."/>
            <person name="Lin S."/>
            <person name="Lin Y."/>
            <person name="Liou J."/>
            <person name="Liu S."/>
            <person name="Hsing Y."/>
            <person name="Raghuvanshi S."/>
            <person name="Mohanty A."/>
            <person name="Bharti A.K."/>
            <person name="Gaur A."/>
            <person name="Gupta V."/>
            <person name="Kumar D."/>
            <person name="Ravi V."/>
            <person name="Vij S."/>
            <person name="Kapur A."/>
            <person name="Khurana P."/>
            <person name="Khurana P."/>
            <person name="Khurana J.P."/>
            <person name="Tyagi A.K."/>
            <person name="Gaikwad K."/>
            <person name="Singh A."/>
            <person name="Dalal V."/>
            <person name="Srivastava S."/>
            <person name="Dixit A."/>
            <person name="Pal A.K."/>
            <person name="Ghazi I.A."/>
            <person name="Yadav M."/>
            <person name="Pandit A."/>
            <person name="Bhargava A."/>
            <person name="Sureshbabu K."/>
            <person name="Batra K."/>
            <person name="Sharma T.R."/>
            <person name="Mohapatra T."/>
            <person name="Singh N.K."/>
            <person name="Messing J."/>
            <person name="Nelson A.B."/>
            <person name="Fuks G."/>
            <person name="Kavchok S."/>
            <person name="Keizer G."/>
            <person name="Linton E."/>
            <person name="Llaca V."/>
            <person name="Song R."/>
            <person name="Tanyolac B."/>
            <person name="Young S."/>
            <person name="Ho-Il K."/>
            <person name="Hahn J.H."/>
            <person name="Sangsakoo G."/>
            <person name="Vanavichit A."/>
            <person name="de Mattos Luiz.A.T."/>
            <person name="Zimmer P.D."/>
            <person name="Malone G."/>
            <person name="Dellagostin O."/>
            <person name="de Oliveira A.C."/>
            <person name="Bevan M."/>
            <person name="Bancroft I."/>
            <person name="Minx P."/>
            <person name="Cordum H."/>
            <person name="Wilson R."/>
            <person name="Cheng Z."/>
            <person name="Jin W."/>
            <person name="Jiang J."/>
            <person name="Leong S.A."/>
            <person name="Iwama H."/>
            <person name="Gojobori T."/>
            <person name="Itoh T."/>
            <person name="Niimura Y."/>
            <person name="Fujii Y."/>
            <person name="Habara T."/>
            <person name="Sakai H."/>
            <person name="Sato Y."/>
            <person name="Wilson G."/>
            <person name="Kumar K."/>
            <person name="McCouch S."/>
            <person name="Juretic N."/>
            <person name="Hoen D."/>
            <person name="Wright S."/>
            <person name="Bruskiewich R."/>
            <person name="Bureau T."/>
            <person name="Miyao A."/>
            <person name="Hirochika H."/>
            <person name="Nishikawa T."/>
            <person name="Kadowaki K."/>
            <person name="Sugiura M."/>
            <person name="Burr B."/>
            <person name="Sasaki T."/>
        </authorList>
    </citation>
    <scope>NUCLEOTIDE SEQUENCE [LARGE SCALE GENOMIC DNA]</scope>
    <source>
        <strain evidence="2">cv. Nipponbare</strain>
    </source>
</reference>
<feature type="non-terminal residue" evidence="1">
    <location>
        <position position="47"/>
    </location>
</feature>
<dbReference type="Gramene" id="Os01t0258100-01">
    <property type="protein sequence ID" value="Os01t0258100-01"/>
    <property type="gene ID" value="Os01g0258100"/>
</dbReference>
<dbReference type="EMBL" id="AP014957">
    <property type="protein sequence ID" value="BAS71404.1"/>
    <property type="molecule type" value="Genomic_DNA"/>
</dbReference>
<name>A0A0P0V0J9_ORYSJ</name>
<gene>
    <name evidence="1" type="ordered locus">Os01g0258100</name>
    <name evidence="1" type="ORF">OSNPB_010258100</name>
</gene>